<protein>
    <submittedName>
        <fullName evidence="2">ROK family protein</fullName>
    </submittedName>
</protein>
<reference evidence="3" key="1">
    <citation type="journal article" date="2019" name="Int. J. Syst. Evol. Microbiol.">
        <title>The Global Catalogue of Microorganisms (GCM) 10K type strain sequencing project: providing services to taxonomists for standard genome sequencing and annotation.</title>
        <authorList>
            <consortium name="The Broad Institute Genomics Platform"/>
            <consortium name="The Broad Institute Genome Sequencing Center for Infectious Disease"/>
            <person name="Wu L."/>
            <person name="Ma J."/>
        </authorList>
    </citation>
    <scope>NUCLEOTIDE SEQUENCE [LARGE SCALE GENOMIC DNA]</scope>
    <source>
        <strain evidence="3">CGMCC 4.7304</strain>
    </source>
</reference>
<evidence type="ECO:0000256" key="1">
    <source>
        <dbReference type="ARBA" id="ARBA00006479"/>
    </source>
</evidence>
<keyword evidence="3" id="KW-1185">Reference proteome</keyword>
<sequence length="406" mass="41275">MTQTRTTRLERGRSALGPALELVHTGRAPTRAVLTAELGVTRATAGAVAAELEALGLIQVDSHPAAAGSQGRPSHRLAVAPNGPVVLAAQIHADGFRAALVGLGGRMVATAPGCMPVPADPSHIIDAVVEAGATLLRETGRSCLGAGLAVPSAVAEPDGTALNPLHLSWPVGSPVRALFAQSVAKAGVTGPDGSPVTAVTGNDVNLAALAEHRHGAGRGARHLLCVATGHRGVGGALVLDGRVHSGSSGLALEVGHLTVNPAGLPCHCGSRGCLDVEADPLAFLAAAGRTPDPEGSLLRQSRDLLRTRYADPSVRSAAESLIDRLGLGLAGLVNILNPDRIILGGLHRELLDADPERLRAVVADRSLWGRSGSVPILPCTLDHNSLIGAAEAAWQPVLDDPLAAFG</sequence>
<dbReference type="InterPro" id="IPR036388">
    <property type="entry name" value="WH-like_DNA-bd_sf"/>
</dbReference>
<comment type="similarity">
    <text evidence="1">Belongs to the ROK (NagC/XylR) family.</text>
</comment>
<dbReference type="InterPro" id="IPR000600">
    <property type="entry name" value="ROK"/>
</dbReference>
<evidence type="ECO:0000313" key="2">
    <source>
        <dbReference type="EMBL" id="MFC5721582.1"/>
    </source>
</evidence>
<dbReference type="Gene3D" id="3.30.420.40">
    <property type="match status" value="2"/>
</dbReference>
<proteinExistence type="inferred from homology"/>
<dbReference type="EMBL" id="JBHSPB010000008">
    <property type="protein sequence ID" value="MFC5721582.1"/>
    <property type="molecule type" value="Genomic_DNA"/>
</dbReference>
<dbReference type="RefSeq" id="WP_390316884.1">
    <property type="nucleotide sequence ID" value="NZ_JBHSPB010000008.1"/>
</dbReference>
<name>A0ABW0Z1D1_9ACTN</name>
<organism evidence="2 3">
    <name type="scientific">Streptomyces gamaensis</name>
    <dbReference type="NCBI Taxonomy" id="1763542"/>
    <lineage>
        <taxon>Bacteria</taxon>
        <taxon>Bacillati</taxon>
        <taxon>Actinomycetota</taxon>
        <taxon>Actinomycetes</taxon>
        <taxon>Kitasatosporales</taxon>
        <taxon>Streptomycetaceae</taxon>
        <taxon>Streptomyces</taxon>
    </lineage>
</organism>
<dbReference type="PANTHER" id="PTHR18964">
    <property type="entry name" value="ROK (REPRESSOR, ORF, KINASE) FAMILY"/>
    <property type="match status" value="1"/>
</dbReference>
<dbReference type="Gene3D" id="1.10.10.10">
    <property type="entry name" value="Winged helix-like DNA-binding domain superfamily/Winged helix DNA-binding domain"/>
    <property type="match status" value="1"/>
</dbReference>
<dbReference type="Proteomes" id="UP001596083">
    <property type="component" value="Unassembled WGS sequence"/>
</dbReference>
<dbReference type="InterPro" id="IPR043129">
    <property type="entry name" value="ATPase_NBD"/>
</dbReference>
<dbReference type="SUPFAM" id="SSF53067">
    <property type="entry name" value="Actin-like ATPase domain"/>
    <property type="match status" value="1"/>
</dbReference>
<comment type="caution">
    <text evidence="2">The sequence shown here is derived from an EMBL/GenBank/DDBJ whole genome shotgun (WGS) entry which is preliminary data.</text>
</comment>
<evidence type="ECO:0000313" key="3">
    <source>
        <dbReference type="Proteomes" id="UP001596083"/>
    </source>
</evidence>
<accession>A0ABW0Z1D1</accession>
<dbReference type="Pfam" id="PF00480">
    <property type="entry name" value="ROK"/>
    <property type="match status" value="1"/>
</dbReference>
<dbReference type="PANTHER" id="PTHR18964:SF149">
    <property type="entry name" value="BIFUNCTIONAL UDP-N-ACETYLGLUCOSAMINE 2-EPIMERASE_N-ACETYLMANNOSAMINE KINASE"/>
    <property type="match status" value="1"/>
</dbReference>
<gene>
    <name evidence="2" type="ORF">ACFP1Z_15530</name>
</gene>